<dbReference type="EMBL" id="JAWJWE010000037">
    <property type="protein sequence ID" value="KAK6626374.1"/>
    <property type="molecule type" value="Genomic_DNA"/>
</dbReference>
<gene>
    <name evidence="1" type="ORF">RUM43_006685</name>
</gene>
<organism evidence="1 2">
    <name type="scientific">Polyplax serrata</name>
    <name type="common">Common mouse louse</name>
    <dbReference type="NCBI Taxonomy" id="468196"/>
    <lineage>
        <taxon>Eukaryota</taxon>
        <taxon>Metazoa</taxon>
        <taxon>Ecdysozoa</taxon>
        <taxon>Arthropoda</taxon>
        <taxon>Hexapoda</taxon>
        <taxon>Insecta</taxon>
        <taxon>Pterygota</taxon>
        <taxon>Neoptera</taxon>
        <taxon>Paraneoptera</taxon>
        <taxon>Psocodea</taxon>
        <taxon>Troctomorpha</taxon>
        <taxon>Phthiraptera</taxon>
        <taxon>Anoplura</taxon>
        <taxon>Polyplacidae</taxon>
        <taxon>Polyplax</taxon>
    </lineage>
</organism>
<dbReference type="Proteomes" id="UP001372834">
    <property type="component" value="Unassembled WGS sequence"/>
</dbReference>
<evidence type="ECO:0000313" key="2">
    <source>
        <dbReference type="Proteomes" id="UP001372834"/>
    </source>
</evidence>
<proteinExistence type="predicted"/>
<evidence type="ECO:0000313" key="1">
    <source>
        <dbReference type="EMBL" id="KAK6626374.1"/>
    </source>
</evidence>
<reference evidence="1 2" key="1">
    <citation type="submission" date="2023-10" db="EMBL/GenBank/DDBJ databases">
        <title>Genomes of two closely related lineages of the louse Polyplax serrata with different host specificities.</title>
        <authorList>
            <person name="Martinu J."/>
            <person name="Tarabai H."/>
            <person name="Stefka J."/>
            <person name="Hypsa V."/>
        </authorList>
    </citation>
    <scope>NUCLEOTIDE SEQUENCE [LARGE SCALE GENOMIC DNA]</scope>
    <source>
        <strain evidence="1">HR10_N</strain>
    </source>
</reference>
<sequence length="91" mass="10044">MRLAFVYKVDPTSPSLQSQQPHLRQSSCQNKSMALRRKRSVILLPQPAHSRGPELGVACATVVPKVVLPAPDDRMLLSPRPVSVKTECDVK</sequence>
<accession>A0AAN8NYJ4</accession>
<name>A0AAN8NYJ4_POLSC</name>
<dbReference type="AlphaFoldDB" id="A0AAN8NYJ4"/>
<protein>
    <submittedName>
        <fullName evidence="1">Uncharacterized protein</fullName>
    </submittedName>
</protein>
<comment type="caution">
    <text evidence="1">The sequence shown here is derived from an EMBL/GenBank/DDBJ whole genome shotgun (WGS) entry which is preliminary data.</text>
</comment>